<dbReference type="EMBL" id="CP064942">
    <property type="protein sequence ID" value="QPH55716.1"/>
    <property type="molecule type" value="Genomic_DNA"/>
</dbReference>
<dbReference type="PANTHER" id="PTHR43707:SF1">
    <property type="entry name" value="HISTIDINE--TRNA LIGASE, MITOCHONDRIAL-RELATED"/>
    <property type="match status" value="1"/>
</dbReference>
<accession>A0A7S9QEZ2</accession>
<feature type="binding site" evidence="1">
    <location>
        <position position="313"/>
    </location>
    <ligand>
        <name>L-histidine</name>
        <dbReference type="ChEBI" id="CHEBI:57595"/>
    </ligand>
</feature>
<dbReference type="Proteomes" id="UP000594800">
    <property type="component" value="Chromosome"/>
</dbReference>
<dbReference type="InterPro" id="IPR004516">
    <property type="entry name" value="HisRS/HisZ"/>
</dbReference>
<feature type="domain" description="Class II Histidinyl-tRNA synthetase (HisRS)-like catalytic core" evidence="2">
    <location>
        <begin position="20"/>
        <end position="237"/>
    </location>
</feature>
<dbReference type="GO" id="GO:0016757">
    <property type="term" value="F:glycosyltransferase activity"/>
    <property type="evidence" value="ECO:0007669"/>
    <property type="project" value="UniProtKB-KW"/>
</dbReference>
<dbReference type="InterPro" id="IPR041715">
    <property type="entry name" value="HisRS-like_core"/>
</dbReference>
<name>A0A7S9QEZ2_9RHOB</name>
<keyword evidence="4" id="KW-1185">Reference proteome</keyword>
<dbReference type="GO" id="GO:0004821">
    <property type="term" value="F:histidine-tRNA ligase activity"/>
    <property type="evidence" value="ECO:0007669"/>
    <property type="project" value="TreeGrafter"/>
</dbReference>
<dbReference type="Gene3D" id="3.30.930.10">
    <property type="entry name" value="Bira Bifunctional Protein, Domain 2"/>
    <property type="match status" value="1"/>
</dbReference>
<reference evidence="3 4" key="1">
    <citation type="submission" date="2020-11" db="EMBL/GenBank/DDBJ databases">
        <title>Description of Pontivivens ytuae sp. nov. isolated from deep sea sediment of Mariana Trench.</title>
        <authorList>
            <person name="Wang Z."/>
            <person name="Sun Q.-L."/>
            <person name="Xu X.-D."/>
            <person name="Tang Y.-Z."/>
            <person name="Zhang J."/>
        </authorList>
    </citation>
    <scope>NUCLEOTIDE SEQUENCE [LARGE SCALE GENOMIC DNA]</scope>
    <source>
        <strain evidence="3 4">MT2928</strain>
    </source>
</reference>
<feature type="binding site" evidence="1">
    <location>
        <position position="105"/>
    </location>
    <ligand>
        <name>L-histidine</name>
        <dbReference type="ChEBI" id="CHEBI:57595"/>
    </ligand>
</feature>
<evidence type="ECO:0000256" key="1">
    <source>
        <dbReference type="PIRSR" id="PIRSR001549-1"/>
    </source>
</evidence>
<feature type="binding site" evidence="1">
    <location>
        <position position="119"/>
    </location>
    <ligand>
        <name>L-histidine</name>
        <dbReference type="ChEBI" id="CHEBI:57595"/>
    </ligand>
</feature>
<dbReference type="KEGG" id="poz:I0K15_08315"/>
<protein>
    <submittedName>
        <fullName evidence="3">ATP phosphoribosyltransferase regulatory subunit</fullName>
    </submittedName>
</protein>
<organism evidence="3 4">
    <name type="scientific">Pontivivens ytuae</name>
    <dbReference type="NCBI Taxonomy" id="2789856"/>
    <lineage>
        <taxon>Bacteria</taxon>
        <taxon>Pseudomonadati</taxon>
        <taxon>Pseudomonadota</taxon>
        <taxon>Alphaproteobacteria</taxon>
        <taxon>Rhodobacterales</taxon>
        <taxon>Paracoccaceae</taxon>
        <taxon>Pontivivens</taxon>
    </lineage>
</organism>
<dbReference type="SUPFAM" id="SSF55681">
    <property type="entry name" value="Class II aaRS and biotin synthetases"/>
    <property type="match status" value="1"/>
</dbReference>
<dbReference type="InterPro" id="IPR045864">
    <property type="entry name" value="aa-tRNA-synth_II/BPL/LPL"/>
</dbReference>
<evidence type="ECO:0000313" key="3">
    <source>
        <dbReference type="EMBL" id="QPH55716.1"/>
    </source>
</evidence>
<evidence type="ECO:0000313" key="4">
    <source>
        <dbReference type="Proteomes" id="UP000594800"/>
    </source>
</evidence>
<keyword evidence="3" id="KW-0328">Glycosyltransferase</keyword>
<feature type="binding site" evidence="1">
    <location>
        <position position="123"/>
    </location>
    <ligand>
        <name>L-histidine</name>
        <dbReference type="ChEBI" id="CHEBI:57595"/>
    </ligand>
</feature>
<dbReference type="NCBIfam" id="NF008952">
    <property type="entry name" value="PRK12295.1-5"/>
    <property type="match status" value="1"/>
</dbReference>
<dbReference type="AlphaFoldDB" id="A0A7S9QEZ2"/>
<dbReference type="GO" id="GO:0005737">
    <property type="term" value="C:cytoplasm"/>
    <property type="evidence" value="ECO:0007669"/>
    <property type="project" value="InterPro"/>
</dbReference>
<evidence type="ECO:0000259" key="2">
    <source>
        <dbReference type="Pfam" id="PF13393"/>
    </source>
</evidence>
<dbReference type="PANTHER" id="PTHR43707">
    <property type="entry name" value="HISTIDYL-TRNA SYNTHETASE"/>
    <property type="match status" value="1"/>
</dbReference>
<dbReference type="PIRSF" id="PIRSF001549">
    <property type="entry name" value="His-tRNA_synth"/>
    <property type="match status" value="1"/>
</dbReference>
<dbReference type="RefSeq" id="WP_196104978.1">
    <property type="nucleotide sequence ID" value="NZ_CP064942.1"/>
</dbReference>
<dbReference type="Pfam" id="PF13393">
    <property type="entry name" value="tRNA-synt_His"/>
    <property type="match status" value="1"/>
</dbReference>
<feature type="binding site" evidence="1">
    <location>
        <begin position="78"/>
        <end position="80"/>
    </location>
    <ligand>
        <name>L-histidine</name>
        <dbReference type="ChEBI" id="CHEBI:57595"/>
    </ligand>
</feature>
<proteinExistence type="predicted"/>
<feature type="binding site" evidence="1">
    <location>
        <begin position="318"/>
        <end position="319"/>
    </location>
    <ligand>
        <name>L-histidine</name>
        <dbReference type="ChEBI" id="CHEBI:57595"/>
    </ligand>
</feature>
<sequence length="371" mass="39839">MAADRAYLPGARLGTGLASVETEVARLLTRFAQAGAERVEPPALLPADTLLDLYGEDIRARAYVTDDPVEGERMLRPDFTVPVVEMHASHGATPARYTYAGPVWRQQVPGAGRPTEYLQVGFELFDTAAAADADAEVFALLADAVGDEATVETGDIGLLLAAIDALSLDERRRAMLRHHVWRPARFRRLIERFRAPGRLADRLAALPDTAVAEHVRSLSPEIGVRSVDEITDRLHALREEAEAAPLPDADVALLDALLTLDGPMGEVLGRLRPLAESRPPLAAAVERLGKRVEALGRRGIDAAALPFATNFGRTAMEYYDGFVFAFTAPGRPDLPPLAQGGRYDALTAELGPAIPAVGGIVRPEALLAARS</sequence>
<keyword evidence="3" id="KW-0808">Transferase</keyword>
<dbReference type="GO" id="GO:0006427">
    <property type="term" value="P:histidyl-tRNA aminoacylation"/>
    <property type="evidence" value="ECO:0007669"/>
    <property type="project" value="TreeGrafter"/>
</dbReference>
<gene>
    <name evidence="3" type="ORF">I0K15_08315</name>
</gene>